<dbReference type="PROSITE" id="PS50943">
    <property type="entry name" value="HTH_CROC1"/>
    <property type="match status" value="1"/>
</dbReference>
<dbReference type="InterPro" id="IPR010982">
    <property type="entry name" value="Lambda_DNA-bd_dom_sf"/>
</dbReference>
<name>A0A1Y4T412_9FIRM</name>
<dbReference type="CDD" id="cd00093">
    <property type="entry name" value="HTH_XRE"/>
    <property type="match status" value="1"/>
</dbReference>
<protein>
    <recommendedName>
        <fullName evidence="1">HTH cro/C1-type domain-containing protein</fullName>
    </recommendedName>
</protein>
<dbReference type="EMBL" id="NFLJ01000002">
    <property type="protein sequence ID" value="OUQ36370.1"/>
    <property type="molecule type" value="Genomic_DNA"/>
</dbReference>
<proteinExistence type="predicted"/>
<dbReference type="Proteomes" id="UP000195305">
    <property type="component" value="Unassembled WGS sequence"/>
</dbReference>
<dbReference type="GO" id="GO:0003677">
    <property type="term" value="F:DNA binding"/>
    <property type="evidence" value="ECO:0007669"/>
    <property type="project" value="InterPro"/>
</dbReference>
<dbReference type="OrthoDB" id="1650974at2"/>
<organism evidence="2 3">
    <name type="scientific">Massilimicrobiota timonensis</name>
    <dbReference type="NCBI Taxonomy" id="1776392"/>
    <lineage>
        <taxon>Bacteria</taxon>
        <taxon>Bacillati</taxon>
        <taxon>Bacillota</taxon>
        <taxon>Erysipelotrichia</taxon>
        <taxon>Erysipelotrichales</taxon>
        <taxon>Erysipelotrichaceae</taxon>
        <taxon>Massilimicrobiota</taxon>
    </lineage>
</organism>
<evidence type="ECO:0000313" key="3">
    <source>
        <dbReference type="Proteomes" id="UP000195305"/>
    </source>
</evidence>
<accession>A0A1Y4T412</accession>
<comment type="caution">
    <text evidence="2">The sequence shown here is derived from an EMBL/GenBank/DDBJ whole genome shotgun (WGS) entry which is preliminary data.</text>
</comment>
<feature type="domain" description="HTH cro/C1-type" evidence="1">
    <location>
        <begin position="8"/>
        <end position="62"/>
    </location>
</feature>
<dbReference type="Pfam" id="PF01381">
    <property type="entry name" value="HTH_3"/>
    <property type="match status" value="1"/>
</dbReference>
<keyword evidence="3" id="KW-1185">Reference proteome</keyword>
<dbReference type="Gene3D" id="1.10.260.40">
    <property type="entry name" value="lambda repressor-like DNA-binding domains"/>
    <property type="match status" value="1"/>
</dbReference>
<dbReference type="RefSeq" id="WP_087356923.1">
    <property type="nucleotide sequence ID" value="NZ_NFLJ01000002.1"/>
</dbReference>
<dbReference type="SMART" id="SM00530">
    <property type="entry name" value="HTH_XRE"/>
    <property type="match status" value="1"/>
</dbReference>
<evidence type="ECO:0000259" key="1">
    <source>
        <dbReference type="PROSITE" id="PS50943"/>
    </source>
</evidence>
<reference evidence="2 3" key="1">
    <citation type="journal article" date="2018" name="BMC Genomics">
        <title>Whole genome sequencing and function prediction of 133 gut anaerobes isolated from chicken caecum in pure cultures.</title>
        <authorList>
            <person name="Medvecky M."/>
            <person name="Cejkova D."/>
            <person name="Polansky O."/>
            <person name="Karasova D."/>
            <person name="Kubasova T."/>
            <person name="Cizek A."/>
            <person name="Rychlik I."/>
        </authorList>
    </citation>
    <scope>NUCLEOTIDE SEQUENCE [LARGE SCALE GENOMIC DNA]</scope>
    <source>
        <strain evidence="2 3">An13</strain>
    </source>
</reference>
<evidence type="ECO:0000313" key="2">
    <source>
        <dbReference type="EMBL" id="OUQ36370.1"/>
    </source>
</evidence>
<dbReference type="SUPFAM" id="SSF47413">
    <property type="entry name" value="lambda repressor-like DNA-binding domains"/>
    <property type="match status" value="1"/>
</dbReference>
<sequence>MLKIGKILATRLEEKNMTQKEIAKKLNISPGAFSAYVTDTNFPRLDILKDICQILDIDLNHLLHLNSHGNPDLLIQGKDEEKVIQYMRSLSPKEREILLEGIQSLMNIIEKMNHLKE</sequence>
<gene>
    <name evidence="2" type="ORF">B5E75_00835</name>
</gene>
<dbReference type="AlphaFoldDB" id="A0A1Y4T412"/>
<dbReference type="InterPro" id="IPR001387">
    <property type="entry name" value="Cro/C1-type_HTH"/>
</dbReference>